<dbReference type="eggNOG" id="ENOG502RJBA">
    <property type="taxonomic scope" value="Eukaryota"/>
</dbReference>
<accession>G2Q1U1</accession>
<dbReference type="VEuPathDB" id="FungiDB:MYCTH_2313350"/>
<dbReference type="InParanoid" id="G2Q1U1"/>
<dbReference type="RefSeq" id="XP_003658620.1">
    <property type="nucleotide sequence ID" value="XM_003658572.1"/>
</dbReference>
<evidence type="ECO:0000313" key="1">
    <source>
        <dbReference type="EMBL" id="AEO53375.1"/>
    </source>
</evidence>
<dbReference type="EMBL" id="CP003002">
    <property type="protein sequence ID" value="AEO53375.1"/>
    <property type="molecule type" value="Genomic_DNA"/>
</dbReference>
<sequence length="256" mass="28365">MNARGYGLPTYPGCSTYLPAGSRNYHDQARKLSLCDLSLSDDNHSEHMPCWVKDRKSNLRVSGIHDPANKQRDLKAPPAPQCLGIDAILRNLHHEISSSLKMLQALVQCFEADVEALRPWAEESTLDTVWRNKVKKVFRGKRDKARFEGVAGRISASRAAIKGAVRTVKTVKAAWEDRHTVEGQIRTAKKAIVFCDGIVDLAERAASERAACKQLVTELEETICLLDRRKHPWICKSALLSTCPPNLKASSAGPGQ</sequence>
<evidence type="ECO:0000313" key="2">
    <source>
        <dbReference type="Proteomes" id="UP000007322"/>
    </source>
</evidence>
<gene>
    <name evidence="1" type="ORF">MYCTH_2313350</name>
</gene>
<dbReference type="OrthoDB" id="4589197at2759"/>
<keyword evidence="2" id="KW-1185">Reference proteome</keyword>
<dbReference type="Proteomes" id="UP000007322">
    <property type="component" value="Chromosome 1"/>
</dbReference>
<dbReference type="HOGENOM" id="CLU_1086593_0_0_1"/>
<organism evidence="1 2">
    <name type="scientific">Thermothelomyces thermophilus (strain ATCC 42464 / BCRC 31852 / DSM 1799)</name>
    <name type="common">Sporotrichum thermophile</name>
    <dbReference type="NCBI Taxonomy" id="573729"/>
    <lineage>
        <taxon>Eukaryota</taxon>
        <taxon>Fungi</taxon>
        <taxon>Dikarya</taxon>
        <taxon>Ascomycota</taxon>
        <taxon>Pezizomycotina</taxon>
        <taxon>Sordariomycetes</taxon>
        <taxon>Sordariomycetidae</taxon>
        <taxon>Sordariales</taxon>
        <taxon>Chaetomiaceae</taxon>
        <taxon>Thermothelomyces</taxon>
    </lineage>
</organism>
<reference evidence="1 2" key="1">
    <citation type="journal article" date="2011" name="Nat. Biotechnol.">
        <title>Comparative genomic analysis of the thermophilic biomass-degrading fungi Myceliophthora thermophila and Thielavia terrestris.</title>
        <authorList>
            <person name="Berka R.M."/>
            <person name="Grigoriev I.V."/>
            <person name="Otillar R."/>
            <person name="Salamov A."/>
            <person name="Grimwood J."/>
            <person name="Reid I."/>
            <person name="Ishmael N."/>
            <person name="John T."/>
            <person name="Darmond C."/>
            <person name="Moisan M.-C."/>
            <person name="Henrissat B."/>
            <person name="Coutinho P.M."/>
            <person name="Lombard V."/>
            <person name="Natvig D.O."/>
            <person name="Lindquist E."/>
            <person name="Schmutz J."/>
            <person name="Lucas S."/>
            <person name="Harris P."/>
            <person name="Powlowski J."/>
            <person name="Bellemare A."/>
            <person name="Taylor D."/>
            <person name="Butler G."/>
            <person name="de Vries R.P."/>
            <person name="Allijn I.E."/>
            <person name="van den Brink J."/>
            <person name="Ushinsky S."/>
            <person name="Storms R."/>
            <person name="Powell A.J."/>
            <person name="Paulsen I.T."/>
            <person name="Elbourne L.D.H."/>
            <person name="Baker S.E."/>
            <person name="Magnuson J."/>
            <person name="LaBoissiere S."/>
            <person name="Clutterbuck A.J."/>
            <person name="Martinez D."/>
            <person name="Wogulis M."/>
            <person name="de Leon A.L."/>
            <person name="Rey M.W."/>
            <person name="Tsang A."/>
        </authorList>
    </citation>
    <scope>NUCLEOTIDE SEQUENCE [LARGE SCALE GENOMIC DNA]</scope>
    <source>
        <strain evidence="2">ATCC 42464 / BCRC 31852 / DSM 1799</strain>
    </source>
</reference>
<dbReference type="KEGG" id="mtm:MYCTH_2313350"/>
<name>G2Q1U1_THET4</name>
<protein>
    <submittedName>
        <fullName evidence="1">Uncharacterized protein</fullName>
    </submittedName>
</protein>
<proteinExistence type="predicted"/>
<dbReference type="GeneID" id="11508782"/>
<dbReference type="AlphaFoldDB" id="G2Q1U1"/>